<evidence type="ECO:0000313" key="3">
    <source>
        <dbReference type="EMBL" id="GFH46633.1"/>
    </source>
</evidence>
<organism evidence="3 4">
    <name type="scientific">Chaetoceros tenuissimus</name>
    <dbReference type="NCBI Taxonomy" id="426638"/>
    <lineage>
        <taxon>Eukaryota</taxon>
        <taxon>Sar</taxon>
        <taxon>Stramenopiles</taxon>
        <taxon>Ochrophyta</taxon>
        <taxon>Bacillariophyta</taxon>
        <taxon>Coscinodiscophyceae</taxon>
        <taxon>Chaetocerotophycidae</taxon>
        <taxon>Chaetocerotales</taxon>
        <taxon>Chaetocerotaceae</taxon>
        <taxon>Chaetoceros</taxon>
    </lineage>
</organism>
<feature type="compositionally biased region" description="Acidic residues" evidence="1">
    <location>
        <begin position="19"/>
        <end position="29"/>
    </location>
</feature>
<feature type="transmembrane region" description="Helical" evidence="2">
    <location>
        <begin position="474"/>
        <end position="493"/>
    </location>
</feature>
<keyword evidence="2" id="KW-0472">Membrane</keyword>
<feature type="region of interest" description="Disordered" evidence="1">
    <location>
        <begin position="117"/>
        <end position="144"/>
    </location>
</feature>
<dbReference type="Gene3D" id="3.40.50.300">
    <property type="entry name" value="P-loop containing nucleotide triphosphate hydrolases"/>
    <property type="match status" value="1"/>
</dbReference>
<feature type="compositionally biased region" description="Basic residues" evidence="1">
    <location>
        <begin position="120"/>
        <end position="139"/>
    </location>
</feature>
<reference evidence="3 4" key="1">
    <citation type="journal article" date="2021" name="Sci. Rep.">
        <title>The genome of the diatom Chaetoceros tenuissimus carries an ancient integrated fragment of an extant virus.</title>
        <authorList>
            <person name="Hongo Y."/>
            <person name="Kimura K."/>
            <person name="Takaki Y."/>
            <person name="Yoshida Y."/>
            <person name="Baba S."/>
            <person name="Kobayashi G."/>
            <person name="Nagasaki K."/>
            <person name="Hano T."/>
            <person name="Tomaru Y."/>
        </authorList>
    </citation>
    <scope>NUCLEOTIDE SEQUENCE [LARGE SCALE GENOMIC DNA]</scope>
    <source>
        <strain evidence="3 4">NIES-3715</strain>
    </source>
</reference>
<sequence>MFYRRWAEEVLSITQVTNEEQEVTDDDYEGQYAENSTDTDDDVVQDDDDSDTATDSETPDTSTSSKSTPSSSKPFSSQESYPNRPLLIFKHNPKAGGGSIEELLTELKNNIVKYNDVIRPKSKHSRHPTLPERKKRNRPNKNTQYKNEADRILEAFNTSQTDLLLDDNRHDSTLLNSTEKPKVNLDDLVQRNDTLFVVNEFDPVRPVTRGKGFVISSIREPCDHYLSLWSYGSHGAGNFRNQFRSKRYNGTFDDWVYQAYGKDPPTYDSERDVYAFQYVWLRSRFVKFEIAKRFRKSYGTPRVIQDKVINDPVDCWVYVDNFKATFYTCLKQYENQGGYVNWTAPLLSEMVHHLQIENQKQRNLAKVDFNFTKEQRTKDDPVNSHQLKHHAPCSHYFDNETSNMIRRGRESFIYNIFGYGKCCGKGKPNYALIPPPPLEPEMTTMQRTDKGSMEGNFNNTTPSMQYSNTAPANFYRLLDAIILLLLFPTYYFVAKYVRSRRKNEKYESVSSEDTDGTSKVPDYLFQTRR</sequence>
<comment type="caution">
    <text evidence="3">The sequence shown here is derived from an EMBL/GenBank/DDBJ whole genome shotgun (WGS) entry which is preliminary data.</text>
</comment>
<keyword evidence="2" id="KW-1133">Transmembrane helix</keyword>
<keyword evidence="2" id="KW-0812">Transmembrane</keyword>
<feature type="region of interest" description="Disordered" evidence="1">
    <location>
        <begin position="12"/>
        <end position="92"/>
    </location>
</feature>
<dbReference type="EMBL" id="BLLK01000022">
    <property type="protein sequence ID" value="GFH46633.1"/>
    <property type="molecule type" value="Genomic_DNA"/>
</dbReference>
<evidence type="ECO:0000256" key="1">
    <source>
        <dbReference type="SAM" id="MobiDB-lite"/>
    </source>
</evidence>
<keyword evidence="4" id="KW-1185">Reference proteome</keyword>
<name>A0AAD3CJA1_9STRA</name>
<dbReference type="Proteomes" id="UP001054902">
    <property type="component" value="Unassembled WGS sequence"/>
</dbReference>
<feature type="compositionally biased region" description="Acidic residues" evidence="1">
    <location>
        <begin position="37"/>
        <end position="58"/>
    </location>
</feature>
<evidence type="ECO:0000313" key="4">
    <source>
        <dbReference type="Proteomes" id="UP001054902"/>
    </source>
</evidence>
<dbReference type="InterPro" id="IPR027417">
    <property type="entry name" value="P-loop_NTPase"/>
</dbReference>
<dbReference type="AlphaFoldDB" id="A0AAD3CJA1"/>
<feature type="compositionally biased region" description="Low complexity" evidence="1">
    <location>
        <begin position="59"/>
        <end position="80"/>
    </location>
</feature>
<protein>
    <submittedName>
        <fullName evidence="3">Uncharacterized protein</fullName>
    </submittedName>
</protein>
<evidence type="ECO:0000256" key="2">
    <source>
        <dbReference type="SAM" id="Phobius"/>
    </source>
</evidence>
<gene>
    <name evidence="3" type="ORF">CTEN210_03107</name>
</gene>
<feature type="region of interest" description="Disordered" evidence="1">
    <location>
        <begin position="504"/>
        <end position="529"/>
    </location>
</feature>
<accession>A0AAD3CJA1</accession>
<proteinExistence type="predicted"/>